<dbReference type="PROSITE" id="PS00217">
    <property type="entry name" value="SUGAR_TRANSPORT_2"/>
    <property type="match status" value="1"/>
</dbReference>
<protein>
    <submittedName>
        <fullName evidence="12">Sugar porter family MFS transporter</fullName>
    </submittedName>
</protein>
<dbReference type="CDD" id="cd17359">
    <property type="entry name" value="MFS_XylE_like"/>
    <property type="match status" value="1"/>
</dbReference>
<evidence type="ECO:0000256" key="7">
    <source>
        <dbReference type="ARBA" id="ARBA00022989"/>
    </source>
</evidence>
<keyword evidence="3 9" id="KW-0813">Transport</keyword>
<dbReference type="GO" id="GO:0022857">
    <property type="term" value="F:transmembrane transporter activity"/>
    <property type="evidence" value="ECO:0007669"/>
    <property type="project" value="InterPro"/>
</dbReference>
<evidence type="ECO:0000256" key="3">
    <source>
        <dbReference type="ARBA" id="ARBA00022448"/>
    </source>
</evidence>
<dbReference type="Gene3D" id="1.20.1250.20">
    <property type="entry name" value="MFS general substrate transporter like domains"/>
    <property type="match status" value="2"/>
</dbReference>
<dbReference type="AlphaFoldDB" id="A0A9X1QJP5"/>
<dbReference type="PROSITE" id="PS50850">
    <property type="entry name" value="MFS"/>
    <property type="match status" value="1"/>
</dbReference>
<organism evidence="12 13">
    <name type="scientific">Dyadobacter chenhuakuii</name>
    <dbReference type="NCBI Taxonomy" id="2909339"/>
    <lineage>
        <taxon>Bacteria</taxon>
        <taxon>Pseudomonadati</taxon>
        <taxon>Bacteroidota</taxon>
        <taxon>Cytophagia</taxon>
        <taxon>Cytophagales</taxon>
        <taxon>Spirosomataceae</taxon>
        <taxon>Dyadobacter</taxon>
    </lineage>
</organism>
<dbReference type="FunFam" id="1.20.1250.20:FF:000122">
    <property type="entry name" value="D-xylose transporter XylE"/>
    <property type="match status" value="1"/>
</dbReference>
<evidence type="ECO:0000256" key="9">
    <source>
        <dbReference type="RuleBase" id="RU003346"/>
    </source>
</evidence>
<feature type="transmembrane region" description="Helical" evidence="10">
    <location>
        <begin position="111"/>
        <end position="133"/>
    </location>
</feature>
<feature type="transmembrane region" description="Helical" evidence="10">
    <location>
        <begin position="416"/>
        <end position="437"/>
    </location>
</feature>
<feature type="domain" description="Major facilitator superfamily (MFS) profile" evidence="11">
    <location>
        <begin position="21"/>
        <end position="445"/>
    </location>
</feature>
<dbReference type="InterPro" id="IPR003663">
    <property type="entry name" value="Sugar/inositol_transpt"/>
</dbReference>
<sequence length="456" mass="50184">MISEETDTLPAKNRLPYIMLITSVAAFGGFLFGYDTAVIAGAIGYLQVKFNLSPLMVGWAASSAIWGCVLGAMSAGYLSDRYGRKAVLIATAVLFALPAYGSAVVNDLTSFIIMRLLGGIGVGAASMLCPMYISEIAPSRLRGRLVTLYQLAIVLGINIIYVINLKISQAGDQAWNIEYGWRYMLGSEVIPAVVFFILLFFVPESPRWLAAQAKDEAAKKILEKINGKAVAQQIFTEISESLRDEKGRLSDLLDPKLRKPLLIGIVLALFSQITGINAVIYYAPEIFKSIGFGAESAFTQTIIIGVVNMLFTLVAIWLIDRAGRRSLLIWGVAGMIICLFATGICFYFHFDKGPWVLIFILGYIASFAVSLGPIPWVLMSEIFPTKIRGIAMSVATLILWMGVVAITQLTPYFLGTFGGAVTFWIFMVNAVIIWIFTIKKIPETKNRTLEEIERSW</sequence>
<feature type="transmembrane region" description="Helical" evidence="10">
    <location>
        <begin position="86"/>
        <end position="105"/>
    </location>
</feature>
<comment type="similarity">
    <text evidence="2 9">Belongs to the major facilitator superfamily. Sugar transporter (TC 2.A.1.1) family.</text>
</comment>
<feature type="transmembrane region" description="Helical" evidence="10">
    <location>
        <begin position="390"/>
        <end position="410"/>
    </location>
</feature>
<evidence type="ECO:0000313" key="12">
    <source>
        <dbReference type="EMBL" id="MCF2501468.1"/>
    </source>
</evidence>
<evidence type="ECO:0000256" key="5">
    <source>
        <dbReference type="ARBA" id="ARBA00022597"/>
    </source>
</evidence>
<dbReference type="EMBL" id="JAKFFV010000021">
    <property type="protein sequence ID" value="MCF2501468.1"/>
    <property type="molecule type" value="Genomic_DNA"/>
</dbReference>
<dbReference type="InterPro" id="IPR005828">
    <property type="entry name" value="MFS_sugar_transport-like"/>
</dbReference>
<name>A0A9X1QJP5_9BACT</name>
<dbReference type="InterPro" id="IPR036259">
    <property type="entry name" value="MFS_trans_sf"/>
</dbReference>
<dbReference type="GO" id="GO:0005886">
    <property type="term" value="C:plasma membrane"/>
    <property type="evidence" value="ECO:0007669"/>
    <property type="project" value="UniProtKB-SubCell"/>
</dbReference>
<evidence type="ECO:0000256" key="2">
    <source>
        <dbReference type="ARBA" id="ARBA00010992"/>
    </source>
</evidence>
<keyword evidence="8 10" id="KW-0472">Membrane</keyword>
<evidence type="ECO:0000259" key="11">
    <source>
        <dbReference type="PROSITE" id="PS50850"/>
    </source>
</evidence>
<feature type="transmembrane region" description="Helical" evidence="10">
    <location>
        <begin position="183"/>
        <end position="202"/>
    </location>
</feature>
<keyword evidence="5" id="KW-0762">Sugar transport</keyword>
<feature type="transmembrane region" description="Helical" evidence="10">
    <location>
        <begin position="20"/>
        <end position="45"/>
    </location>
</feature>
<dbReference type="InterPro" id="IPR047984">
    <property type="entry name" value="XylE-like"/>
</dbReference>
<evidence type="ECO:0000256" key="4">
    <source>
        <dbReference type="ARBA" id="ARBA00022475"/>
    </source>
</evidence>
<dbReference type="InterPro" id="IPR020846">
    <property type="entry name" value="MFS_dom"/>
</dbReference>
<dbReference type="InterPro" id="IPR050820">
    <property type="entry name" value="MFS_Sugar_Transporter"/>
</dbReference>
<feature type="transmembrane region" description="Helical" evidence="10">
    <location>
        <begin position="327"/>
        <end position="349"/>
    </location>
</feature>
<gene>
    <name evidence="12" type="ORF">L0661_24335</name>
</gene>
<evidence type="ECO:0000256" key="8">
    <source>
        <dbReference type="ARBA" id="ARBA00023136"/>
    </source>
</evidence>
<keyword evidence="7 10" id="KW-1133">Transmembrane helix</keyword>
<dbReference type="SUPFAM" id="SSF103473">
    <property type="entry name" value="MFS general substrate transporter"/>
    <property type="match status" value="1"/>
</dbReference>
<dbReference type="Pfam" id="PF00083">
    <property type="entry name" value="Sugar_tr"/>
    <property type="match status" value="1"/>
</dbReference>
<comment type="caution">
    <text evidence="12">The sequence shown here is derived from an EMBL/GenBank/DDBJ whole genome shotgun (WGS) entry which is preliminary data.</text>
</comment>
<dbReference type="InterPro" id="IPR005829">
    <property type="entry name" value="Sugar_transporter_CS"/>
</dbReference>
<feature type="transmembrane region" description="Helical" evidence="10">
    <location>
        <begin position="302"/>
        <end position="320"/>
    </location>
</feature>
<keyword evidence="4" id="KW-1003">Cell membrane</keyword>
<evidence type="ECO:0000256" key="10">
    <source>
        <dbReference type="SAM" id="Phobius"/>
    </source>
</evidence>
<evidence type="ECO:0000256" key="1">
    <source>
        <dbReference type="ARBA" id="ARBA00004651"/>
    </source>
</evidence>
<dbReference type="PANTHER" id="PTHR48023">
    <property type="entry name" value="D-XYLOSE-PROTON SYMPORTER-LIKE 2"/>
    <property type="match status" value="1"/>
</dbReference>
<evidence type="ECO:0000256" key="6">
    <source>
        <dbReference type="ARBA" id="ARBA00022692"/>
    </source>
</evidence>
<keyword evidence="6 10" id="KW-0812">Transmembrane</keyword>
<feature type="transmembrane region" description="Helical" evidence="10">
    <location>
        <begin position="145"/>
        <end position="163"/>
    </location>
</feature>
<dbReference type="NCBIfam" id="TIGR00879">
    <property type="entry name" value="SP"/>
    <property type="match status" value="1"/>
</dbReference>
<evidence type="ECO:0000313" key="13">
    <source>
        <dbReference type="Proteomes" id="UP001139411"/>
    </source>
</evidence>
<dbReference type="PRINTS" id="PR00171">
    <property type="entry name" value="SUGRTRNSPORT"/>
</dbReference>
<dbReference type="PROSITE" id="PS00216">
    <property type="entry name" value="SUGAR_TRANSPORT_1"/>
    <property type="match status" value="2"/>
</dbReference>
<proteinExistence type="inferred from homology"/>
<dbReference type="GO" id="GO:1904659">
    <property type="term" value="P:D-glucose transmembrane transport"/>
    <property type="evidence" value="ECO:0007669"/>
    <property type="project" value="TreeGrafter"/>
</dbReference>
<accession>A0A9X1QJP5</accession>
<dbReference type="PANTHER" id="PTHR48023:SF4">
    <property type="entry name" value="D-XYLOSE-PROTON SYMPORTER-LIKE 2"/>
    <property type="match status" value="1"/>
</dbReference>
<comment type="subcellular location">
    <subcellularLocation>
        <location evidence="1">Cell membrane</location>
        <topology evidence="1">Multi-pass membrane protein</topology>
    </subcellularLocation>
</comment>
<feature type="transmembrane region" description="Helical" evidence="10">
    <location>
        <begin position="261"/>
        <end position="282"/>
    </location>
</feature>
<dbReference type="Proteomes" id="UP001139411">
    <property type="component" value="Unassembled WGS sequence"/>
</dbReference>
<feature type="transmembrane region" description="Helical" evidence="10">
    <location>
        <begin position="57"/>
        <end position="79"/>
    </location>
</feature>
<reference evidence="12" key="1">
    <citation type="submission" date="2022-01" db="EMBL/GenBank/DDBJ databases">
        <title>Novel species in genus Dyadobacter.</title>
        <authorList>
            <person name="Ma C."/>
        </authorList>
    </citation>
    <scope>NUCLEOTIDE SEQUENCE</scope>
    <source>
        <strain evidence="12">CY357</strain>
    </source>
</reference>
<dbReference type="RefSeq" id="WP_235179622.1">
    <property type="nucleotide sequence ID" value="NZ_JAKFFV010000021.1"/>
</dbReference>
<feature type="transmembrane region" description="Helical" evidence="10">
    <location>
        <begin position="355"/>
        <end position="378"/>
    </location>
</feature>